<dbReference type="GO" id="GO:0062129">
    <property type="term" value="C:chitin-based extracellular matrix"/>
    <property type="evidence" value="ECO:0007669"/>
    <property type="project" value="TreeGrafter"/>
</dbReference>
<dbReference type="EMBL" id="JARQZJ010000093">
    <property type="protein sequence ID" value="KAK9884489.1"/>
    <property type="molecule type" value="Genomic_DNA"/>
</dbReference>
<dbReference type="PROSITE" id="PS51155">
    <property type="entry name" value="CHIT_BIND_RR_2"/>
    <property type="match status" value="1"/>
</dbReference>
<dbReference type="InterPro" id="IPR000618">
    <property type="entry name" value="Insect_cuticle"/>
</dbReference>
<feature type="compositionally biased region" description="Polar residues" evidence="2">
    <location>
        <begin position="127"/>
        <end position="141"/>
    </location>
</feature>
<dbReference type="InterPro" id="IPR050468">
    <property type="entry name" value="Cuticle_Struct_Prot"/>
</dbReference>
<keyword evidence="1" id="KW-0193">Cuticle</keyword>
<feature type="region of interest" description="Disordered" evidence="2">
    <location>
        <begin position="632"/>
        <end position="685"/>
    </location>
</feature>
<organism evidence="4 5">
    <name type="scientific">Henosepilachna vigintioctopunctata</name>
    <dbReference type="NCBI Taxonomy" id="420089"/>
    <lineage>
        <taxon>Eukaryota</taxon>
        <taxon>Metazoa</taxon>
        <taxon>Ecdysozoa</taxon>
        <taxon>Arthropoda</taxon>
        <taxon>Hexapoda</taxon>
        <taxon>Insecta</taxon>
        <taxon>Pterygota</taxon>
        <taxon>Neoptera</taxon>
        <taxon>Endopterygota</taxon>
        <taxon>Coleoptera</taxon>
        <taxon>Polyphaga</taxon>
        <taxon>Cucujiformia</taxon>
        <taxon>Coccinelloidea</taxon>
        <taxon>Coccinellidae</taxon>
        <taxon>Epilachninae</taxon>
        <taxon>Epilachnini</taxon>
        <taxon>Henosepilachna</taxon>
    </lineage>
</organism>
<name>A0AAW1UY30_9CUCU</name>
<dbReference type="Pfam" id="PF00379">
    <property type="entry name" value="Chitin_bind_4"/>
    <property type="match status" value="1"/>
</dbReference>
<reference evidence="4 5" key="1">
    <citation type="submission" date="2023-03" db="EMBL/GenBank/DDBJ databases">
        <title>Genome insight into feeding habits of ladybird beetles.</title>
        <authorList>
            <person name="Li H.-S."/>
            <person name="Huang Y.-H."/>
            <person name="Pang H."/>
        </authorList>
    </citation>
    <scope>NUCLEOTIDE SEQUENCE [LARGE SCALE GENOMIC DNA]</scope>
    <source>
        <strain evidence="4">SYSU_2023b</strain>
        <tissue evidence="4">Whole body</tissue>
    </source>
</reference>
<keyword evidence="3" id="KW-0732">Signal</keyword>
<dbReference type="AlphaFoldDB" id="A0AAW1UY30"/>
<dbReference type="GO" id="GO:0008010">
    <property type="term" value="F:structural constituent of chitin-based larval cuticle"/>
    <property type="evidence" value="ECO:0007669"/>
    <property type="project" value="TreeGrafter"/>
</dbReference>
<gene>
    <name evidence="4" type="ORF">WA026_007331</name>
</gene>
<feature type="compositionally biased region" description="Basic and acidic residues" evidence="2">
    <location>
        <begin position="319"/>
        <end position="334"/>
    </location>
</feature>
<protein>
    <submittedName>
        <fullName evidence="4">Uncharacterized protein</fullName>
    </submittedName>
</protein>
<feature type="compositionally biased region" description="Polar residues" evidence="2">
    <location>
        <begin position="148"/>
        <end position="158"/>
    </location>
</feature>
<feature type="signal peptide" evidence="3">
    <location>
        <begin position="1"/>
        <end position="21"/>
    </location>
</feature>
<evidence type="ECO:0000313" key="4">
    <source>
        <dbReference type="EMBL" id="KAK9884489.1"/>
    </source>
</evidence>
<accession>A0AAW1UY30</accession>
<proteinExistence type="predicted"/>
<dbReference type="Proteomes" id="UP001431783">
    <property type="component" value="Unassembled WGS sequence"/>
</dbReference>
<feature type="chain" id="PRO_5043934798" evidence="3">
    <location>
        <begin position="22"/>
        <end position="685"/>
    </location>
</feature>
<evidence type="ECO:0000256" key="2">
    <source>
        <dbReference type="SAM" id="MobiDB-lite"/>
    </source>
</evidence>
<dbReference type="PANTHER" id="PTHR10380">
    <property type="entry name" value="CUTICLE PROTEIN"/>
    <property type="match status" value="1"/>
</dbReference>
<evidence type="ECO:0000313" key="5">
    <source>
        <dbReference type="Proteomes" id="UP001431783"/>
    </source>
</evidence>
<comment type="caution">
    <text evidence="4">The sequence shown here is derived from an EMBL/GenBank/DDBJ whole genome shotgun (WGS) entry which is preliminary data.</text>
</comment>
<evidence type="ECO:0000256" key="1">
    <source>
        <dbReference type="PROSITE-ProRule" id="PRU00497"/>
    </source>
</evidence>
<keyword evidence="5" id="KW-1185">Reference proteome</keyword>
<dbReference type="PANTHER" id="PTHR10380:SF209">
    <property type="match status" value="1"/>
</dbReference>
<feature type="region of interest" description="Disordered" evidence="2">
    <location>
        <begin position="313"/>
        <end position="353"/>
    </location>
</feature>
<feature type="region of interest" description="Disordered" evidence="2">
    <location>
        <begin position="127"/>
        <end position="167"/>
    </location>
</feature>
<feature type="compositionally biased region" description="Low complexity" evidence="2">
    <location>
        <begin position="336"/>
        <end position="350"/>
    </location>
</feature>
<evidence type="ECO:0000256" key="3">
    <source>
        <dbReference type="SAM" id="SignalP"/>
    </source>
</evidence>
<sequence>MSNFKISIWILIFLCIEKVLSTETEANEDLVQSESKDGTLEIIKQIKRVNNDGSYTVGYEADDGSFKIESRDVLGNIKGTYGYVDDVGKIKRVSYSSTNSSDIIQKVEADSVVQRIPKQNKTVEYSTTGRPYYSTSSSIQNLVKRKNTASPTTVTSSDASDDYSKTSTRSQIFYASSSTPRSRFILKPASSFSSQKLEGQLPRPEEITSPTEIPLFRRLALNHPVSEIKPVTEEPEVKGNILRRQLAKPHEYDPHQHVYTLQQSSGNDSPDVYTASMTTGNPRPLFTTTNRPIRLSSTTAAPLRRATIRFPKNLQSSSQHKEETEQTIDQRETSNEPVVTETTPTPVPVVQIPPNKAQSEPLVAIRHPYQRETILVPLSHIQQRLIPFASPRDINDNIQGYVPQIEPYVRETTTRPEYQEPPRVEYGRRLPPSSLRSMPVQVDDNGYVRQYSQQQNIYSVPIPANVPVPQRYIEETQSNSIENIEPPVSIRDFQIILQQLELRQRRLERLHELTDPRRSPELLQRPIPRQTQFYHRFSPTENQNGPVQFALANSPNQRRRQYSPVPSRQFAYQNQQNQYDDEQFAQSYVPMKRVARLLKNPNEQQSDQDYLPPDVREMLLLKMLQLAINPAMPNDNEESETSSPVSYFKKDPSRNVEILGEETEPARRPSRVKRFKEPDDLELVE</sequence>